<organism evidence="1 2">
    <name type="scientific">Brachybacterium alimentarium</name>
    <dbReference type="NCBI Taxonomy" id="47845"/>
    <lineage>
        <taxon>Bacteria</taxon>
        <taxon>Bacillati</taxon>
        <taxon>Actinomycetota</taxon>
        <taxon>Actinomycetes</taxon>
        <taxon>Micrococcales</taxon>
        <taxon>Dermabacteraceae</taxon>
        <taxon>Brachybacterium</taxon>
    </lineage>
</organism>
<keyword evidence="2" id="KW-1185">Reference proteome</keyword>
<dbReference type="Proteomes" id="UP000218598">
    <property type="component" value="Unassembled WGS sequence"/>
</dbReference>
<proteinExistence type="predicted"/>
<name>A0A2A3YL77_9MICO</name>
<accession>A0A2A3YL77</accession>
<protein>
    <submittedName>
        <fullName evidence="1">Uncharacterized protein</fullName>
    </submittedName>
</protein>
<comment type="caution">
    <text evidence="1">The sequence shown here is derived from an EMBL/GenBank/DDBJ whole genome shotgun (WGS) entry which is preliminary data.</text>
</comment>
<reference evidence="1 2" key="1">
    <citation type="journal article" date="2017" name="Elife">
        <title>Extensive horizontal gene transfer in cheese-associated bacteria.</title>
        <authorList>
            <person name="Bonham K.S."/>
            <person name="Wolfe B.E."/>
            <person name="Dutton R.J."/>
        </authorList>
    </citation>
    <scope>NUCLEOTIDE SEQUENCE [LARGE SCALE GENOMIC DNA]</scope>
    <source>
        <strain evidence="1 2">341_9</strain>
    </source>
</reference>
<dbReference type="RefSeq" id="WP_096196696.1">
    <property type="nucleotide sequence ID" value="NZ_NRGR01000008.1"/>
</dbReference>
<evidence type="ECO:0000313" key="1">
    <source>
        <dbReference type="EMBL" id="PCC40050.1"/>
    </source>
</evidence>
<evidence type="ECO:0000313" key="2">
    <source>
        <dbReference type="Proteomes" id="UP000218598"/>
    </source>
</evidence>
<dbReference type="EMBL" id="NRGR01000008">
    <property type="protein sequence ID" value="PCC40050.1"/>
    <property type="molecule type" value="Genomic_DNA"/>
</dbReference>
<sequence length="86" mass="9247">MLLDSAKEQGLATVSAEVLDPLMVDGARAAHSRWVSYSEDRWHQGDAYCMADAESVVVLLAEGSSPDGAGPAPVAEVMLDTWTWVR</sequence>
<gene>
    <name evidence="1" type="ORF">CIK66_05230</name>
</gene>
<dbReference type="AlphaFoldDB" id="A0A2A3YL77"/>